<keyword evidence="8" id="KW-1185">Reference proteome</keyword>
<dbReference type="AlphaFoldDB" id="A0A7R9GHX2"/>
<dbReference type="GO" id="GO:0046872">
    <property type="term" value="F:metal ion binding"/>
    <property type="evidence" value="ECO:0007669"/>
    <property type="project" value="UniProtKB-KW"/>
</dbReference>
<protein>
    <recommendedName>
        <fullName evidence="5">oxaloacetate tautomerase</fullName>
        <ecNumber evidence="5">5.3.2.2</ecNumber>
    </recommendedName>
    <alternativeName>
        <fullName evidence="3">Fumarylacetoacetate hydrolase domain-containing protein 1</fullName>
    </alternativeName>
</protein>
<name>A0A7R9GHX2_9CRUS</name>
<dbReference type="InterPro" id="IPR036663">
    <property type="entry name" value="Fumarylacetoacetase_C_sf"/>
</dbReference>
<dbReference type="EC" id="5.3.2.2" evidence="5"/>
<dbReference type="GO" id="GO:0050163">
    <property type="term" value="F:oxaloacetate tautomerase activity"/>
    <property type="evidence" value="ECO:0007669"/>
    <property type="project" value="UniProtKB-EC"/>
</dbReference>
<sequence length="149" mass="16447">MANAANIQNFVKFGRKIVCIGRNYKDHIAEMKAALPTKPVVFIKPATSYIQQGHSIVIPPECDDLHHEVELGVVIGSLARNVEQSSAMSFVAGYCLALDMTARDLQQDCKTKGLPWEIAKGFDTSCPIGEFIPAEKISDPHDLDLWSVY</sequence>
<dbReference type="PANTHER" id="PTHR11820:SF7">
    <property type="entry name" value="ACYLPYRUVASE FAHD1, MITOCHONDRIAL"/>
    <property type="match status" value="1"/>
</dbReference>
<keyword evidence="2" id="KW-0479">Metal-binding</keyword>
<evidence type="ECO:0000313" key="7">
    <source>
        <dbReference type="EMBL" id="CAD7281077.1"/>
    </source>
</evidence>
<feature type="domain" description="Fumarylacetoacetase-like C-terminal" evidence="6">
    <location>
        <begin position="16"/>
        <end position="146"/>
    </location>
</feature>
<evidence type="ECO:0000313" key="8">
    <source>
        <dbReference type="Proteomes" id="UP000678499"/>
    </source>
</evidence>
<evidence type="ECO:0000256" key="1">
    <source>
        <dbReference type="ARBA" id="ARBA00010211"/>
    </source>
</evidence>
<evidence type="ECO:0000256" key="3">
    <source>
        <dbReference type="ARBA" id="ARBA00042340"/>
    </source>
</evidence>
<comment type="similarity">
    <text evidence="1">Belongs to the FAH family.</text>
</comment>
<dbReference type="GO" id="GO:0018773">
    <property type="term" value="F:acetylpyruvate hydrolase activity"/>
    <property type="evidence" value="ECO:0007669"/>
    <property type="project" value="TreeGrafter"/>
</dbReference>
<evidence type="ECO:0000259" key="6">
    <source>
        <dbReference type="Pfam" id="PF01557"/>
    </source>
</evidence>
<dbReference type="Pfam" id="PF01557">
    <property type="entry name" value="FAA_hydrolase"/>
    <property type="match status" value="1"/>
</dbReference>
<dbReference type="InterPro" id="IPR011234">
    <property type="entry name" value="Fumarylacetoacetase-like_C"/>
</dbReference>
<dbReference type="Gene3D" id="3.90.850.10">
    <property type="entry name" value="Fumarylacetoacetase-like, C-terminal domain"/>
    <property type="match status" value="1"/>
</dbReference>
<dbReference type="Proteomes" id="UP000678499">
    <property type="component" value="Unassembled WGS sequence"/>
</dbReference>
<dbReference type="PANTHER" id="PTHR11820">
    <property type="entry name" value="ACYLPYRUVASE"/>
    <property type="match status" value="1"/>
</dbReference>
<gene>
    <name evidence="7" type="ORF">NMOB1V02_LOCUS8731</name>
</gene>
<evidence type="ECO:0000256" key="2">
    <source>
        <dbReference type="ARBA" id="ARBA00022723"/>
    </source>
</evidence>
<organism evidence="7">
    <name type="scientific">Notodromas monacha</name>
    <dbReference type="NCBI Taxonomy" id="399045"/>
    <lineage>
        <taxon>Eukaryota</taxon>
        <taxon>Metazoa</taxon>
        <taxon>Ecdysozoa</taxon>
        <taxon>Arthropoda</taxon>
        <taxon>Crustacea</taxon>
        <taxon>Oligostraca</taxon>
        <taxon>Ostracoda</taxon>
        <taxon>Podocopa</taxon>
        <taxon>Podocopida</taxon>
        <taxon>Cypridocopina</taxon>
        <taxon>Cypridoidea</taxon>
        <taxon>Cyprididae</taxon>
        <taxon>Notodromas</taxon>
    </lineage>
</organism>
<accession>A0A7R9GHX2</accession>
<dbReference type="OrthoDB" id="5572108at2759"/>
<dbReference type="EMBL" id="OA884642">
    <property type="protein sequence ID" value="CAD7281077.1"/>
    <property type="molecule type" value="Genomic_DNA"/>
</dbReference>
<evidence type="ECO:0000256" key="4">
    <source>
        <dbReference type="ARBA" id="ARBA00044911"/>
    </source>
</evidence>
<proteinExistence type="inferred from homology"/>
<reference evidence="7" key="1">
    <citation type="submission" date="2020-11" db="EMBL/GenBank/DDBJ databases">
        <authorList>
            <person name="Tran Van P."/>
        </authorList>
    </citation>
    <scope>NUCLEOTIDE SEQUENCE</scope>
</reference>
<comment type="catalytic activity">
    <reaction evidence="4">
        <text>oxaloacetate = enol-oxaloacetate</text>
        <dbReference type="Rhea" id="RHEA:16021"/>
        <dbReference type="ChEBI" id="CHEBI:16452"/>
        <dbReference type="ChEBI" id="CHEBI:17479"/>
        <dbReference type="EC" id="5.3.2.2"/>
    </reaction>
    <physiologicalReaction direction="right-to-left" evidence="4">
        <dbReference type="Rhea" id="RHEA:16023"/>
    </physiologicalReaction>
</comment>
<dbReference type="EMBL" id="CAJPEX010002605">
    <property type="protein sequence ID" value="CAG0921229.1"/>
    <property type="molecule type" value="Genomic_DNA"/>
</dbReference>
<dbReference type="GO" id="GO:0005739">
    <property type="term" value="C:mitochondrion"/>
    <property type="evidence" value="ECO:0007669"/>
    <property type="project" value="TreeGrafter"/>
</dbReference>
<evidence type="ECO:0000256" key="5">
    <source>
        <dbReference type="ARBA" id="ARBA00044973"/>
    </source>
</evidence>
<dbReference type="SUPFAM" id="SSF56529">
    <property type="entry name" value="FAH"/>
    <property type="match status" value="1"/>
</dbReference>